<evidence type="ECO:0000259" key="9">
    <source>
        <dbReference type="Pfam" id="PF21082"/>
    </source>
</evidence>
<feature type="transmembrane region" description="Helical" evidence="7">
    <location>
        <begin position="129"/>
        <end position="148"/>
    </location>
</feature>
<protein>
    <submittedName>
        <fullName evidence="11">MscS Mechanosensitive ion channel</fullName>
    </submittedName>
</protein>
<dbReference type="Pfam" id="PF21088">
    <property type="entry name" value="MS_channel_1st"/>
    <property type="match status" value="1"/>
</dbReference>
<dbReference type="GO" id="GO:0055085">
    <property type="term" value="P:transmembrane transport"/>
    <property type="evidence" value="ECO:0007669"/>
    <property type="project" value="InterPro"/>
</dbReference>
<reference evidence="11" key="1">
    <citation type="submission" date="2009-08" db="EMBL/GenBank/DDBJ databases">
        <title>Complete sequence of chromosome of Methanocaldococcus fervens AG86.</title>
        <authorList>
            <consortium name="US DOE Joint Genome Institute"/>
            <person name="Lucas S."/>
            <person name="Copeland A."/>
            <person name="Lapidus A."/>
            <person name="Glavina del Rio T."/>
            <person name="Tice H."/>
            <person name="Bruce D."/>
            <person name="Goodwin L."/>
            <person name="Pitluck S."/>
            <person name="Chertkov O."/>
            <person name="Detter J.C."/>
            <person name="Han C."/>
            <person name="Tapia R."/>
            <person name="Larimer F."/>
            <person name="Land M."/>
            <person name="Hauser L."/>
            <person name="Kyrpides N."/>
            <person name="Ovchinnikova G."/>
            <person name="Lupa-Sieprawska M."/>
            <person name="Whitman W.B."/>
        </authorList>
    </citation>
    <scope>NUCLEOTIDE SEQUENCE [LARGE SCALE GENOMIC DNA]</scope>
    <source>
        <strain evidence="11">AG86</strain>
    </source>
</reference>
<evidence type="ECO:0000256" key="1">
    <source>
        <dbReference type="ARBA" id="ARBA00004651"/>
    </source>
</evidence>
<dbReference type="eggNOG" id="arCOG01568">
    <property type="taxonomic scope" value="Archaea"/>
</dbReference>
<dbReference type="HOGENOM" id="CLU_037945_0_1_2"/>
<dbReference type="OrthoDB" id="121853at2157"/>
<feature type="domain" description="Mechanosensitive ion channel transmembrane helices 2/3" evidence="10">
    <location>
        <begin position="128"/>
        <end position="169"/>
    </location>
</feature>
<keyword evidence="3" id="KW-1003">Cell membrane</keyword>
<dbReference type="PANTHER" id="PTHR30566">
    <property type="entry name" value="YNAI-RELATED MECHANOSENSITIVE ION CHANNEL"/>
    <property type="match status" value="1"/>
</dbReference>
<feature type="domain" description="Mechanosensitive ion channel MscS" evidence="8">
    <location>
        <begin position="171"/>
        <end position="238"/>
    </location>
</feature>
<dbReference type="InterPro" id="IPR049142">
    <property type="entry name" value="MS_channel_1st"/>
</dbReference>
<organism evidence="11 12">
    <name type="scientific">Methanocaldococcus fervens (strain DSM 4213 / JCM 15782 / AG86)</name>
    <name type="common">Methanococcus fervens</name>
    <dbReference type="NCBI Taxonomy" id="573064"/>
    <lineage>
        <taxon>Archaea</taxon>
        <taxon>Methanobacteriati</taxon>
        <taxon>Methanobacteriota</taxon>
        <taxon>Methanomada group</taxon>
        <taxon>Methanococci</taxon>
        <taxon>Methanococcales</taxon>
        <taxon>Methanocaldococcaceae</taxon>
        <taxon>Methanocaldococcus</taxon>
    </lineage>
</organism>
<feature type="transmembrane region" description="Helical" evidence="7">
    <location>
        <begin position="45"/>
        <end position="66"/>
    </location>
</feature>
<dbReference type="InterPro" id="IPR023408">
    <property type="entry name" value="MscS_beta-dom_sf"/>
</dbReference>
<evidence type="ECO:0000256" key="5">
    <source>
        <dbReference type="ARBA" id="ARBA00022989"/>
    </source>
</evidence>
<feature type="domain" description="Mechanosensitive ion channel MscS C-terminal" evidence="9">
    <location>
        <begin position="246"/>
        <end position="331"/>
    </location>
</feature>
<feature type="transmembrane region" description="Helical" evidence="7">
    <location>
        <begin position="6"/>
        <end position="24"/>
    </location>
</feature>
<evidence type="ECO:0000256" key="7">
    <source>
        <dbReference type="SAM" id="Phobius"/>
    </source>
</evidence>
<keyword evidence="12" id="KW-1185">Reference proteome</keyword>
<dbReference type="AlphaFoldDB" id="C7P7N1"/>
<dbReference type="Pfam" id="PF00924">
    <property type="entry name" value="MS_channel_2nd"/>
    <property type="match status" value="1"/>
</dbReference>
<evidence type="ECO:0000313" key="12">
    <source>
        <dbReference type="Proteomes" id="UP000001495"/>
    </source>
</evidence>
<dbReference type="SUPFAM" id="SSF50182">
    <property type="entry name" value="Sm-like ribonucleoproteins"/>
    <property type="match status" value="1"/>
</dbReference>
<comment type="similarity">
    <text evidence="2">Belongs to the MscS (TC 1.A.23) family.</text>
</comment>
<dbReference type="Gene3D" id="1.10.287.1260">
    <property type="match status" value="1"/>
</dbReference>
<dbReference type="SUPFAM" id="SSF82689">
    <property type="entry name" value="Mechanosensitive channel protein MscS (YggB), C-terminal domain"/>
    <property type="match status" value="1"/>
</dbReference>
<dbReference type="InterPro" id="IPR006685">
    <property type="entry name" value="MscS_channel_2nd"/>
</dbReference>
<dbReference type="Pfam" id="PF21082">
    <property type="entry name" value="MS_channel_3rd"/>
    <property type="match status" value="1"/>
</dbReference>
<dbReference type="GO" id="GO:0005886">
    <property type="term" value="C:plasma membrane"/>
    <property type="evidence" value="ECO:0007669"/>
    <property type="project" value="UniProtKB-SubCell"/>
</dbReference>
<dbReference type="InterPro" id="IPR011066">
    <property type="entry name" value="MscS_channel_C_sf"/>
</dbReference>
<gene>
    <name evidence="11" type="ordered locus">Mefer_0745</name>
</gene>
<evidence type="ECO:0000256" key="4">
    <source>
        <dbReference type="ARBA" id="ARBA00022692"/>
    </source>
</evidence>
<evidence type="ECO:0000256" key="2">
    <source>
        <dbReference type="ARBA" id="ARBA00008017"/>
    </source>
</evidence>
<evidence type="ECO:0000259" key="8">
    <source>
        <dbReference type="Pfam" id="PF00924"/>
    </source>
</evidence>
<name>C7P7N1_METFA</name>
<accession>C7P7N1</accession>
<dbReference type="InterPro" id="IPR049278">
    <property type="entry name" value="MS_channel_C"/>
</dbReference>
<comment type="subcellular location">
    <subcellularLocation>
        <location evidence="1">Cell membrane</location>
        <topology evidence="1">Multi-pass membrane protein</topology>
    </subcellularLocation>
</comment>
<dbReference type="KEGG" id="mfe:Mefer_0745"/>
<dbReference type="RefSeq" id="WP_015791300.1">
    <property type="nucleotide sequence ID" value="NC_013156.1"/>
</dbReference>
<feature type="transmembrane region" description="Helical" evidence="7">
    <location>
        <begin position="78"/>
        <end position="94"/>
    </location>
</feature>
<dbReference type="Proteomes" id="UP000001495">
    <property type="component" value="Chromosome"/>
</dbReference>
<keyword evidence="6 7" id="KW-0472">Membrane</keyword>
<dbReference type="Gene3D" id="3.30.70.100">
    <property type="match status" value="1"/>
</dbReference>
<evidence type="ECO:0000256" key="6">
    <source>
        <dbReference type="ARBA" id="ARBA00023136"/>
    </source>
</evidence>
<dbReference type="SUPFAM" id="SSF82861">
    <property type="entry name" value="Mechanosensitive channel protein MscS (YggB), transmembrane region"/>
    <property type="match status" value="1"/>
</dbReference>
<sequence length="344" mass="38942">MDITSNHIIALIIFVSSVVISMLVKKIIDVTILNKEDRRKTIKSYISALKMPISVGIILIGMYLAFKVLPLPENIHTILDKGFMVVTILFIAYLMNKLINTFIEKYLISMVSKFGSTIASSIIKPLQQITTIVIFSFAIIFILGNLGYNVTSLIAGLGIGGLAVAMASKETIENLIAGFILAFDRPFKIGDEIIIKGSDVWGIVEEIGIRSTKIRTFDDSLVITPNRDLLSQKIENLSERRKRRVLTTIGLTYDTPPEKLIRAREILLDIIKSHPATVEPIRVHFTEYGNWSLNFRVEYFIRNEGYDYFLNALNEINIKIKQEFHKEGIGMAFPTYTVYLEKDN</sequence>
<dbReference type="PANTHER" id="PTHR30566:SF5">
    <property type="entry name" value="MECHANOSENSITIVE ION CHANNEL PROTEIN 1, MITOCHONDRIAL-RELATED"/>
    <property type="match status" value="1"/>
</dbReference>
<keyword evidence="4 7" id="KW-0812">Transmembrane</keyword>
<dbReference type="InterPro" id="IPR011014">
    <property type="entry name" value="MscS_channel_TM-2"/>
</dbReference>
<keyword evidence="5 7" id="KW-1133">Transmembrane helix</keyword>
<proteinExistence type="inferred from homology"/>
<dbReference type="GeneID" id="8365420"/>
<dbReference type="STRING" id="573064.Mefer_0745"/>
<dbReference type="Gene3D" id="2.30.30.60">
    <property type="match status" value="1"/>
</dbReference>
<dbReference type="InterPro" id="IPR010920">
    <property type="entry name" value="LSM_dom_sf"/>
</dbReference>
<evidence type="ECO:0000313" key="11">
    <source>
        <dbReference type="EMBL" id="ACV24563.1"/>
    </source>
</evidence>
<dbReference type="EMBL" id="CP001696">
    <property type="protein sequence ID" value="ACV24563.1"/>
    <property type="molecule type" value="Genomic_DNA"/>
</dbReference>
<evidence type="ECO:0000259" key="10">
    <source>
        <dbReference type="Pfam" id="PF21088"/>
    </source>
</evidence>
<evidence type="ECO:0000256" key="3">
    <source>
        <dbReference type="ARBA" id="ARBA00022475"/>
    </source>
</evidence>